<dbReference type="PANTHER" id="PTHR10622:SF10">
    <property type="entry name" value="HET DOMAIN-CONTAINING PROTEIN"/>
    <property type="match status" value="1"/>
</dbReference>
<organism evidence="3 4">
    <name type="scientific">Boletus reticuloceps</name>
    <dbReference type="NCBI Taxonomy" id="495285"/>
    <lineage>
        <taxon>Eukaryota</taxon>
        <taxon>Fungi</taxon>
        <taxon>Dikarya</taxon>
        <taxon>Basidiomycota</taxon>
        <taxon>Agaricomycotina</taxon>
        <taxon>Agaricomycetes</taxon>
        <taxon>Agaricomycetidae</taxon>
        <taxon>Boletales</taxon>
        <taxon>Boletineae</taxon>
        <taxon>Boletaceae</taxon>
        <taxon>Boletoideae</taxon>
        <taxon>Boletus</taxon>
    </lineage>
</organism>
<gene>
    <name evidence="3" type="ORF">JVT61DRAFT_9525</name>
</gene>
<sequence>MTTAIDDERIKHEVAQYYRYAAFSHTWEDNEPLFENVVRFVVYDLEKSPTHDKLQMFCNVARDAGFNWAWSDNCCINKQDHAAHQEAVVAMFRWYEGSSLVIVFLRGSLDIPGIPCCQGGRFYTEDWKPYLNLDILNHKESPEVISEMEELTGISARTLRELHPGLDDIRQKLSLASGRKSTFVEDAAYSLFGIFSVSLPVVYGERDKALGQLLAHLLASSGDMSILSWTGKSGSFNSCLPADITVFSQLQPPHIPLALTMDTFGSSPNLDVATRLYDRLNDLSMPSLSGKRIKIPCIIFELGRPRRTSGHPNIFRANADALGIVEITTTSEDLSRLDHIYLVHPWIGFLLARHPIGGDENVLAEGGTADGSLLRGSSPLPGHSITSFMSQLRPTGSSRLLGARPVKPKHDMPSPPSPSTLVPLTGKQTQVLQFIARLRQPFGALLFAPTRHNAKVYRRIATDSMVTVQIEQLSDAQWDDLIANVQMLDVL</sequence>
<dbReference type="OrthoDB" id="10370062at2759"/>
<evidence type="ECO:0000313" key="4">
    <source>
        <dbReference type="Proteomes" id="UP000683000"/>
    </source>
</evidence>
<dbReference type="AlphaFoldDB" id="A0A8I2YGG1"/>
<feature type="region of interest" description="Disordered" evidence="1">
    <location>
        <begin position="395"/>
        <end position="422"/>
    </location>
</feature>
<dbReference type="PANTHER" id="PTHR10622">
    <property type="entry name" value="HET DOMAIN-CONTAINING PROTEIN"/>
    <property type="match status" value="1"/>
</dbReference>
<feature type="domain" description="Heterokaryon incompatibility" evidence="2">
    <location>
        <begin position="20"/>
        <end position="108"/>
    </location>
</feature>
<name>A0A8I2YGG1_9AGAM</name>
<dbReference type="Pfam" id="PF06985">
    <property type="entry name" value="HET"/>
    <property type="match status" value="1"/>
</dbReference>
<dbReference type="EMBL" id="JAGFBS010000034">
    <property type="protein sequence ID" value="KAG6371490.1"/>
    <property type="molecule type" value="Genomic_DNA"/>
</dbReference>
<evidence type="ECO:0000313" key="3">
    <source>
        <dbReference type="EMBL" id="KAG6371490.1"/>
    </source>
</evidence>
<evidence type="ECO:0000256" key="1">
    <source>
        <dbReference type="SAM" id="MobiDB-lite"/>
    </source>
</evidence>
<dbReference type="Proteomes" id="UP000683000">
    <property type="component" value="Unassembled WGS sequence"/>
</dbReference>
<reference evidence="3" key="1">
    <citation type="submission" date="2021-03" db="EMBL/GenBank/DDBJ databases">
        <title>Evolutionary innovations through gain and loss of genes in the ectomycorrhizal Boletales.</title>
        <authorList>
            <person name="Wu G."/>
            <person name="Miyauchi S."/>
            <person name="Morin E."/>
            <person name="Yang Z.-L."/>
            <person name="Xu J."/>
            <person name="Martin F.M."/>
        </authorList>
    </citation>
    <scope>NUCLEOTIDE SEQUENCE</scope>
    <source>
        <strain evidence="3">BR01</strain>
    </source>
</reference>
<evidence type="ECO:0000259" key="2">
    <source>
        <dbReference type="Pfam" id="PF06985"/>
    </source>
</evidence>
<protein>
    <recommendedName>
        <fullName evidence="2">Heterokaryon incompatibility domain-containing protein</fullName>
    </recommendedName>
</protein>
<comment type="caution">
    <text evidence="3">The sequence shown here is derived from an EMBL/GenBank/DDBJ whole genome shotgun (WGS) entry which is preliminary data.</text>
</comment>
<dbReference type="InterPro" id="IPR010730">
    <property type="entry name" value="HET"/>
</dbReference>
<keyword evidence="4" id="KW-1185">Reference proteome</keyword>
<accession>A0A8I2YGG1</accession>
<proteinExistence type="predicted"/>